<keyword evidence="4" id="KW-0410">Iron transport</keyword>
<dbReference type="EMBL" id="JAGMUU010000002">
    <property type="protein sequence ID" value="KAH7160454.1"/>
    <property type="molecule type" value="Genomic_DNA"/>
</dbReference>
<keyword evidence="9 11" id="KW-0472">Membrane</keyword>
<reference evidence="13" key="1">
    <citation type="journal article" date="2021" name="Nat. Commun.">
        <title>Genetic determinants of endophytism in the Arabidopsis root mycobiome.</title>
        <authorList>
            <person name="Mesny F."/>
            <person name="Miyauchi S."/>
            <person name="Thiergart T."/>
            <person name="Pickel B."/>
            <person name="Atanasova L."/>
            <person name="Karlsson M."/>
            <person name="Huettel B."/>
            <person name="Barry K.W."/>
            <person name="Haridas S."/>
            <person name="Chen C."/>
            <person name="Bauer D."/>
            <person name="Andreopoulos W."/>
            <person name="Pangilinan J."/>
            <person name="LaButti K."/>
            <person name="Riley R."/>
            <person name="Lipzen A."/>
            <person name="Clum A."/>
            <person name="Drula E."/>
            <person name="Henrissat B."/>
            <person name="Kohler A."/>
            <person name="Grigoriev I.V."/>
            <person name="Martin F.M."/>
            <person name="Hacquard S."/>
        </authorList>
    </citation>
    <scope>NUCLEOTIDE SEQUENCE</scope>
    <source>
        <strain evidence="13">MPI-CAGE-AT-0021</strain>
    </source>
</reference>
<evidence type="ECO:0000256" key="4">
    <source>
        <dbReference type="ARBA" id="ARBA00022496"/>
    </source>
</evidence>
<evidence type="ECO:0000259" key="12">
    <source>
        <dbReference type="PROSITE" id="PS50850"/>
    </source>
</evidence>
<dbReference type="InterPro" id="IPR036259">
    <property type="entry name" value="MFS_trans_sf"/>
</dbReference>
<feature type="transmembrane region" description="Helical" evidence="11">
    <location>
        <begin position="284"/>
        <end position="303"/>
    </location>
</feature>
<feature type="transmembrane region" description="Helical" evidence="11">
    <location>
        <begin position="445"/>
        <end position="474"/>
    </location>
</feature>
<dbReference type="GO" id="GO:0010106">
    <property type="term" value="P:cellular response to iron ion starvation"/>
    <property type="evidence" value="ECO:0007669"/>
    <property type="project" value="UniProtKB-ARBA"/>
</dbReference>
<name>A0A9P9FFD5_9HYPO</name>
<evidence type="ECO:0000256" key="6">
    <source>
        <dbReference type="ARBA" id="ARBA00022989"/>
    </source>
</evidence>
<dbReference type="FunFam" id="1.20.1250.20:FF:000302">
    <property type="entry name" value="MFS siderochrome iron transporter MirB"/>
    <property type="match status" value="1"/>
</dbReference>
<dbReference type="Pfam" id="PF07690">
    <property type="entry name" value="MFS_1"/>
    <property type="match status" value="1"/>
</dbReference>
<feature type="transmembrane region" description="Helical" evidence="11">
    <location>
        <begin position="73"/>
        <end position="98"/>
    </location>
</feature>
<comment type="similarity">
    <text evidence="2">Belongs to the major facilitator superfamily.</text>
</comment>
<dbReference type="InterPro" id="IPR011701">
    <property type="entry name" value="MFS"/>
</dbReference>
<accession>A0A9P9FFD5</accession>
<protein>
    <submittedName>
        <fullName evidence="13">Major facilitator superfamily domain-containing protein</fullName>
    </submittedName>
</protein>
<keyword evidence="10" id="KW-0325">Glycoprotein</keyword>
<evidence type="ECO:0000256" key="5">
    <source>
        <dbReference type="ARBA" id="ARBA00022692"/>
    </source>
</evidence>
<evidence type="ECO:0000256" key="3">
    <source>
        <dbReference type="ARBA" id="ARBA00022448"/>
    </source>
</evidence>
<dbReference type="GO" id="GO:0006826">
    <property type="term" value="P:iron ion transport"/>
    <property type="evidence" value="ECO:0007669"/>
    <property type="project" value="UniProtKB-KW"/>
</dbReference>
<feature type="transmembrane region" description="Helical" evidence="11">
    <location>
        <begin position="391"/>
        <end position="412"/>
    </location>
</feature>
<feature type="transmembrane region" description="Helical" evidence="11">
    <location>
        <begin position="141"/>
        <end position="158"/>
    </location>
</feature>
<feature type="transmembrane region" description="Helical" evidence="11">
    <location>
        <begin position="170"/>
        <end position="190"/>
    </location>
</feature>
<sequence>MASLWHKFLTAGDPALNQPQLADAGETQVISNEKEPVIAGDGHAGEETVPDADAQLGVQKVQAVTLAWTKGSLIALLVFIWLLFLTNGFRISILYTLAPFVTSEWAQHSLTTVISIVADSMTAACYIPIAKMLDVWGRAESFMVMIGFSTLGLVLMAASHNLATFCAAQVFYQVGFGGVIYTICVLAADATNLRNRGLAFAFTSSPYMITAFAGPKAAEKFYLNISWRWGFGAFAIILPIVATPLYVVLKTNLKKAEKMGLFVKESSGRTWFQAIIHGVVEYDLLGVFLFGGGFTTFLLPFTLATSAPNGWKTDYIIAMIVTGFVVVVIFVLWEMFWSPVPFLNKKFLTDRTVIAACLIDMTYQMSYYCWASYFSSFLMVVNNLTIAEAGYVSNTFSVVSGVLLFIVGYGIRKTGYYKWLFWLAVPLYIFALGLMIHFRTPNGKIGYIVMCEIFISMGGAVFILCMQLAVLAAVDHQHVAAALATLFVSGSIGGAIGNTISGTIWTNTFLPALYRYMPESAAESVPLIYSSVVTQLSYPVGSDERYAIQQAYGYAQTRMLAAGTGLMALSFVWTYMLKNINVSKMSQTRGTVF</sequence>
<evidence type="ECO:0000256" key="7">
    <source>
        <dbReference type="ARBA" id="ARBA00023004"/>
    </source>
</evidence>
<evidence type="ECO:0000313" key="14">
    <source>
        <dbReference type="Proteomes" id="UP000717696"/>
    </source>
</evidence>
<keyword evidence="3" id="KW-0813">Transport</keyword>
<proteinExistence type="inferred from homology"/>
<dbReference type="GO" id="GO:0005886">
    <property type="term" value="C:plasma membrane"/>
    <property type="evidence" value="ECO:0007669"/>
    <property type="project" value="TreeGrafter"/>
</dbReference>
<dbReference type="AlphaFoldDB" id="A0A9P9FFD5"/>
<keyword evidence="8" id="KW-0406">Ion transport</keyword>
<dbReference type="PANTHER" id="PTHR23501:SF50">
    <property type="entry name" value="MFS SIDEROCHROME IRON TRANSPORTER MIRB (AFU_ORTHOLOGUE AFUA_3G03640)-RELATED"/>
    <property type="match status" value="1"/>
</dbReference>
<dbReference type="Proteomes" id="UP000717696">
    <property type="component" value="Unassembled WGS sequence"/>
</dbReference>
<dbReference type="PROSITE" id="PS50850">
    <property type="entry name" value="MFS"/>
    <property type="match status" value="1"/>
</dbReference>
<keyword evidence="5 11" id="KW-0812">Transmembrane</keyword>
<keyword evidence="7" id="KW-0408">Iron</keyword>
<feature type="transmembrane region" description="Helical" evidence="11">
    <location>
        <begin position="197"/>
        <end position="215"/>
    </location>
</feature>
<evidence type="ECO:0000256" key="1">
    <source>
        <dbReference type="ARBA" id="ARBA00004141"/>
    </source>
</evidence>
<keyword evidence="6 11" id="KW-1133">Transmembrane helix</keyword>
<dbReference type="Gene3D" id="1.20.1250.20">
    <property type="entry name" value="MFS general substrate transporter like domains"/>
    <property type="match status" value="2"/>
</dbReference>
<comment type="subcellular location">
    <subcellularLocation>
        <location evidence="1">Membrane</location>
        <topology evidence="1">Multi-pass membrane protein</topology>
    </subcellularLocation>
</comment>
<gene>
    <name evidence="13" type="ORF">B0J13DRAFT_494082</name>
</gene>
<feature type="transmembrane region" description="Helical" evidence="11">
    <location>
        <begin position="481"/>
        <end position="505"/>
    </location>
</feature>
<dbReference type="OrthoDB" id="4078873at2759"/>
<dbReference type="InterPro" id="IPR020846">
    <property type="entry name" value="MFS_dom"/>
</dbReference>
<feature type="transmembrane region" description="Helical" evidence="11">
    <location>
        <begin position="419"/>
        <end position="439"/>
    </location>
</feature>
<feature type="transmembrane region" description="Helical" evidence="11">
    <location>
        <begin position="110"/>
        <end position="129"/>
    </location>
</feature>
<dbReference type="GO" id="GO:0022857">
    <property type="term" value="F:transmembrane transporter activity"/>
    <property type="evidence" value="ECO:0007669"/>
    <property type="project" value="InterPro"/>
</dbReference>
<evidence type="ECO:0000256" key="9">
    <source>
        <dbReference type="ARBA" id="ARBA00023136"/>
    </source>
</evidence>
<feature type="domain" description="Major facilitator superfamily (MFS) profile" evidence="12">
    <location>
        <begin position="76"/>
        <end position="580"/>
    </location>
</feature>
<evidence type="ECO:0000256" key="8">
    <source>
        <dbReference type="ARBA" id="ARBA00023065"/>
    </source>
</evidence>
<feature type="transmembrane region" description="Helical" evidence="11">
    <location>
        <begin position="315"/>
        <end position="336"/>
    </location>
</feature>
<feature type="transmembrane region" description="Helical" evidence="11">
    <location>
        <begin position="559"/>
        <end position="577"/>
    </location>
</feature>
<evidence type="ECO:0000256" key="11">
    <source>
        <dbReference type="SAM" id="Phobius"/>
    </source>
</evidence>
<evidence type="ECO:0000313" key="13">
    <source>
        <dbReference type="EMBL" id="KAH7160454.1"/>
    </source>
</evidence>
<dbReference type="PANTHER" id="PTHR23501">
    <property type="entry name" value="MAJOR FACILITATOR SUPERFAMILY"/>
    <property type="match status" value="1"/>
</dbReference>
<organism evidence="13 14">
    <name type="scientific">Dactylonectria estremocensis</name>
    <dbReference type="NCBI Taxonomy" id="1079267"/>
    <lineage>
        <taxon>Eukaryota</taxon>
        <taxon>Fungi</taxon>
        <taxon>Dikarya</taxon>
        <taxon>Ascomycota</taxon>
        <taxon>Pezizomycotina</taxon>
        <taxon>Sordariomycetes</taxon>
        <taxon>Hypocreomycetidae</taxon>
        <taxon>Hypocreales</taxon>
        <taxon>Nectriaceae</taxon>
        <taxon>Dactylonectria</taxon>
    </lineage>
</organism>
<feature type="transmembrane region" description="Helical" evidence="11">
    <location>
        <begin position="227"/>
        <end position="249"/>
    </location>
</feature>
<evidence type="ECO:0000256" key="10">
    <source>
        <dbReference type="ARBA" id="ARBA00023180"/>
    </source>
</evidence>
<comment type="caution">
    <text evidence="13">The sequence shown here is derived from an EMBL/GenBank/DDBJ whole genome shotgun (WGS) entry which is preliminary data.</text>
</comment>
<dbReference type="SUPFAM" id="SSF103473">
    <property type="entry name" value="MFS general substrate transporter"/>
    <property type="match status" value="2"/>
</dbReference>
<keyword evidence="14" id="KW-1185">Reference proteome</keyword>
<evidence type="ECO:0000256" key="2">
    <source>
        <dbReference type="ARBA" id="ARBA00008335"/>
    </source>
</evidence>
<dbReference type="FunFam" id="1.20.1250.20:FF:000284">
    <property type="entry name" value="Siderophore iron transporter mirB"/>
    <property type="match status" value="1"/>
</dbReference>